<dbReference type="PIRSF" id="PIRSF000441">
    <property type="entry name" value="CysE"/>
    <property type="match status" value="1"/>
</dbReference>
<evidence type="ECO:0000256" key="8">
    <source>
        <dbReference type="ARBA" id="ARBA00022679"/>
    </source>
</evidence>
<evidence type="ECO:0000256" key="4">
    <source>
        <dbReference type="ARBA" id="ARBA00013266"/>
    </source>
</evidence>
<dbReference type="Proteomes" id="UP000514720">
    <property type="component" value="Chromosome"/>
</dbReference>
<organism evidence="14 15">
    <name type="scientific">Candidatus Xianfuyuplasma coldseepsis</name>
    <dbReference type="NCBI Taxonomy" id="2782163"/>
    <lineage>
        <taxon>Bacteria</taxon>
        <taxon>Bacillati</taxon>
        <taxon>Mycoplasmatota</taxon>
        <taxon>Mollicutes</taxon>
        <taxon>Candidatus Izemoplasmatales</taxon>
        <taxon>Candidatus Izemoplasmataceae</taxon>
        <taxon>Candidatus Xianfuyuplasma</taxon>
    </lineage>
</organism>
<sequence length="195" mass="21110">MGMISDIKTVKQKDPAARHALDIILTHNGLHAVWYYRIAHFFWTIKLKMIARIISNIGRMLTGADIHPAATIGKNFLIDHATGVVIGETAEIGQNVLMYHGVTLGGTGNDSGCKRHPTVCDHVMIAAGAKILGNIHIGYGAKIGANAVVLKEVPPHSTAVGMPARIIQKEETKLLTETDCSLVAKEKKYKKRVAS</sequence>
<keyword evidence="6" id="KW-0963">Cytoplasm</keyword>
<dbReference type="Gene3D" id="1.10.3130.10">
    <property type="entry name" value="serine acetyltransferase, domain 1"/>
    <property type="match status" value="1"/>
</dbReference>
<comment type="pathway">
    <text evidence="2">Amino-acid biosynthesis; L-cysteine biosynthesis; L-cysteine from L-serine: step 1/2.</text>
</comment>
<dbReference type="FunFam" id="2.160.10.10:FF:000007">
    <property type="entry name" value="Serine acetyltransferase"/>
    <property type="match status" value="1"/>
</dbReference>
<dbReference type="InterPro" id="IPR005881">
    <property type="entry name" value="Ser_O-AcTrfase"/>
</dbReference>
<comment type="catalytic activity">
    <reaction evidence="12 13">
        <text>L-serine + acetyl-CoA = O-acetyl-L-serine + CoA</text>
        <dbReference type="Rhea" id="RHEA:24560"/>
        <dbReference type="ChEBI" id="CHEBI:33384"/>
        <dbReference type="ChEBI" id="CHEBI:57287"/>
        <dbReference type="ChEBI" id="CHEBI:57288"/>
        <dbReference type="ChEBI" id="CHEBI:58340"/>
        <dbReference type="EC" id="2.3.1.30"/>
    </reaction>
</comment>
<evidence type="ECO:0000256" key="7">
    <source>
        <dbReference type="ARBA" id="ARBA00022605"/>
    </source>
</evidence>
<keyword evidence="10" id="KW-0198">Cysteine biosynthesis</keyword>
<dbReference type="SUPFAM" id="SSF51161">
    <property type="entry name" value="Trimeric LpxA-like enzymes"/>
    <property type="match status" value="1"/>
</dbReference>
<evidence type="ECO:0000313" key="14">
    <source>
        <dbReference type="EMBL" id="QMS84999.1"/>
    </source>
</evidence>
<dbReference type="InterPro" id="IPR001451">
    <property type="entry name" value="Hexapep"/>
</dbReference>
<keyword evidence="7" id="KW-0028">Amino-acid biosynthesis</keyword>
<evidence type="ECO:0000256" key="10">
    <source>
        <dbReference type="ARBA" id="ARBA00023192"/>
    </source>
</evidence>
<keyword evidence="11 13" id="KW-0012">Acyltransferase</keyword>
<evidence type="ECO:0000256" key="12">
    <source>
        <dbReference type="ARBA" id="ARBA00049486"/>
    </source>
</evidence>
<dbReference type="GO" id="GO:0005737">
    <property type="term" value="C:cytoplasm"/>
    <property type="evidence" value="ECO:0007669"/>
    <property type="project" value="UniProtKB-SubCell"/>
</dbReference>
<dbReference type="InterPro" id="IPR053376">
    <property type="entry name" value="Serine_acetyltransferase"/>
</dbReference>
<dbReference type="RefSeq" id="WP_258878625.1">
    <property type="nucleotide sequence ID" value="NZ_CP048914.1"/>
</dbReference>
<dbReference type="AlphaFoldDB" id="A0A7L7KRG5"/>
<evidence type="ECO:0000256" key="11">
    <source>
        <dbReference type="ARBA" id="ARBA00023315"/>
    </source>
</evidence>
<dbReference type="GO" id="GO:0009001">
    <property type="term" value="F:serine O-acetyltransferase activity"/>
    <property type="evidence" value="ECO:0007669"/>
    <property type="project" value="UniProtKB-EC"/>
</dbReference>
<keyword evidence="9" id="KW-0677">Repeat</keyword>
<name>A0A7L7KRG5_9MOLU</name>
<keyword evidence="8 13" id="KW-0808">Transferase</keyword>
<dbReference type="Pfam" id="PF00132">
    <property type="entry name" value="Hexapep"/>
    <property type="match status" value="1"/>
</dbReference>
<protein>
    <recommendedName>
        <fullName evidence="5 13">Serine acetyltransferase</fullName>
        <ecNumber evidence="4 13">2.3.1.30</ecNumber>
    </recommendedName>
</protein>
<dbReference type="PROSITE" id="PS00101">
    <property type="entry name" value="HEXAPEP_TRANSFERASES"/>
    <property type="match status" value="1"/>
</dbReference>
<comment type="subcellular location">
    <subcellularLocation>
        <location evidence="1">Cytoplasm</location>
    </subcellularLocation>
</comment>
<evidence type="ECO:0000256" key="3">
    <source>
        <dbReference type="ARBA" id="ARBA00007274"/>
    </source>
</evidence>
<dbReference type="GO" id="GO:0006535">
    <property type="term" value="P:cysteine biosynthetic process from serine"/>
    <property type="evidence" value="ECO:0007669"/>
    <property type="project" value="InterPro"/>
</dbReference>
<keyword evidence="15" id="KW-1185">Reference proteome</keyword>
<evidence type="ECO:0000256" key="2">
    <source>
        <dbReference type="ARBA" id="ARBA00004876"/>
    </source>
</evidence>
<dbReference type="InterPro" id="IPR045304">
    <property type="entry name" value="LbH_SAT"/>
</dbReference>
<evidence type="ECO:0000256" key="13">
    <source>
        <dbReference type="PIRNR" id="PIRNR000441"/>
    </source>
</evidence>
<evidence type="ECO:0000256" key="9">
    <source>
        <dbReference type="ARBA" id="ARBA00022737"/>
    </source>
</evidence>
<dbReference type="PANTHER" id="PTHR42811">
    <property type="entry name" value="SERINE ACETYLTRANSFERASE"/>
    <property type="match status" value="1"/>
</dbReference>
<dbReference type="InterPro" id="IPR042122">
    <property type="entry name" value="Ser_AcTrfase_N_sf"/>
</dbReference>
<comment type="similarity">
    <text evidence="3 13">Belongs to the transferase hexapeptide repeat family.</text>
</comment>
<evidence type="ECO:0000256" key="6">
    <source>
        <dbReference type="ARBA" id="ARBA00022490"/>
    </source>
</evidence>
<dbReference type="InterPro" id="IPR011004">
    <property type="entry name" value="Trimer_LpxA-like_sf"/>
</dbReference>
<proteinExistence type="inferred from homology"/>
<dbReference type="CDD" id="cd03354">
    <property type="entry name" value="LbH_SAT"/>
    <property type="match status" value="1"/>
</dbReference>
<evidence type="ECO:0000256" key="1">
    <source>
        <dbReference type="ARBA" id="ARBA00004496"/>
    </source>
</evidence>
<dbReference type="EMBL" id="CP048914">
    <property type="protein sequence ID" value="QMS84999.1"/>
    <property type="molecule type" value="Genomic_DNA"/>
</dbReference>
<dbReference type="EC" id="2.3.1.30" evidence="4 13"/>
<evidence type="ECO:0000256" key="5">
    <source>
        <dbReference type="ARBA" id="ARBA00018522"/>
    </source>
</evidence>
<dbReference type="Gene3D" id="2.160.10.10">
    <property type="entry name" value="Hexapeptide repeat proteins"/>
    <property type="match status" value="1"/>
</dbReference>
<dbReference type="InterPro" id="IPR018357">
    <property type="entry name" value="Hexapep_transf_CS"/>
</dbReference>
<dbReference type="NCBIfam" id="NF041874">
    <property type="entry name" value="EPS_EpsC"/>
    <property type="match status" value="1"/>
</dbReference>
<gene>
    <name evidence="14" type="primary">cysE</name>
    <name evidence="14" type="ORF">G4Z02_04260</name>
</gene>
<dbReference type="FunFam" id="1.10.3130.10:FF:000003">
    <property type="entry name" value="Serine acetyltransferase"/>
    <property type="match status" value="1"/>
</dbReference>
<reference evidence="14 15" key="1">
    <citation type="submission" date="2020-02" db="EMBL/GenBank/DDBJ databases">
        <authorList>
            <person name="Zheng R.K."/>
            <person name="Sun C.M."/>
        </authorList>
    </citation>
    <scope>NUCLEOTIDE SEQUENCE [LARGE SCALE GENOMIC DNA]</scope>
    <source>
        <strain evidence="15">zrk13</strain>
    </source>
</reference>
<evidence type="ECO:0000313" key="15">
    <source>
        <dbReference type="Proteomes" id="UP000514720"/>
    </source>
</evidence>
<accession>A0A7L7KRG5</accession>
<dbReference type="KEGG" id="xcl:G4Z02_04260"/>
<dbReference type="NCBIfam" id="TIGR01172">
    <property type="entry name" value="cysE"/>
    <property type="match status" value="1"/>
</dbReference>
<dbReference type="UniPathway" id="UPA00136">
    <property type="reaction ID" value="UER00199"/>
</dbReference>